<protein>
    <submittedName>
        <fullName evidence="3">Pregnancy-associated plasma protein-A</fullName>
    </submittedName>
</protein>
<dbReference type="EMBL" id="AZGY01000034">
    <property type="protein sequence ID" value="KZZ87813.1"/>
    <property type="molecule type" value="Genomic_DNA"/>
</dbReference>
<keyword evidence="4" id="KW-1185">Reference proteome</keyword>
<dbReference type="GO" id="GO:0008237">
    <property type="term" value="F:metallopeptidase activity"/>
    <property type="evidence" value="ECO:0007669"/>
    <property type="project" value="InterPro"/>
</dbReference>
<dbReference type="PANTHER" id="PTHR47466">
    <property type="match status" value="1"/>
</dbReference>
<comment type="similarity">
    <text evidence="1">Belongs to the peptidase M43B family.</text>
</comment>
<dbReference type="Proteomes" id="UP000078544">
    <property type="component" value="Unassembled WGS sequence"/>
</dbReference>
<keyword evidence="2" id="KW-0732">Signal</keyword>
<evidence type="ECO:0000256" key="2">
    <source>
        <dbReference type="SAM" id="SignalP"/>
    </source>
</evidence>
<feature type="signal peptide" evidence="2">
    <location>
        <begin position="1"/>
        <end position="20"/>
    </location>
</feature>
<dbReference type="PANTHER" id="PTHR47466:SF1">
    <property type="entry name" value="METALLOPROTEASE MEP1 (AFU_ORTHOLOGUE AFUA_1G07730)-RELATED"/>
    <property type="match status" value="1"/>
</dbReference>
<evidence type="ECO:0000256" key="1">
    <source>
        <dbReference type="ARBA" id="ARBA00008721"/>
    </source>
</evidence>
<comment type="caution">
    <text evidence="3">The sequence shown here is derived from an EMBL/GenBank/DDBJ whole genome shotgun (WGS) entry which is preliminary data.</text>
</comment>
<dbReference type="Gene3D" id="3.40.390.10">
    <property type="entry name" value="Collagenase (Catalytic Domain)"/>
    <property type="match status" value="1"/>
</dbReference>
<reference evidence="3 4" key="1">
    <citation type="journal article" date="2016" name="Genome Biol. Evol.">
        <title>Divergent and convergent evolution of fungal pathogenicity.</title>
        <authorList>
            <person name="Shang Y."/>
            <person name="Xiao G."/>
            <person name="Zheng P."/>
            <person name="Cen K."/>
            <person name="Zhan S."/>
            <person name="Wang C."/>
        </authorList>
    </citation>
    <scope>NUCLEOTIDE SEQUENCE [LARGE SCALE GENOMIC DNA]</scope>
    <source>
        <strain evidence="3 4">RCEF 2490</strain>
    </source>
</reference>
<dbReference type="SUPFAM" id="SSF55486">
    <property type="entry name" value="Metalloproteases ('zincins'), catalytic domain"/>
    <property type="match status" value="1"/>
</dbReference>
<evidence type="ECO:0000313" key="3">
    <source>
        <dbReference type="EMBL" id="KZZ87813.1"/>
    </source>
</evidence>
<accession>A0A162I2K3</accession>
<dbReference type="OrthoDB" id="536211at2759"/>
<feature type="chain" id="PRO_5007835202" evidence="2">
    <location>
        <begin position="21"/>
        <end position="392"/>
    </location>
</feature>
<sequence length="392" mass="44584">MHISFSALALAMAYMPFSLATGASDVSASSSKQESKRAPAIKGRLPRDHVFSRATDEAYTFDVYMHVLARPEEAKEGQKEFLVTPAAINKYMDFMNKKFEPARISFKLIETQYKVMPENTIAAMNPSDPIMSVQEIRDLYRGDLKTLNIFMVNGDENYGGVTTSDVDSALTRAVFVNSNVIPGGSHPKWNQGMVVLHEVGHWLGIDPHTATSQCTISNDITTKECDTDPNCWNPMSYSKEKTEDRKHEEIEGMLKDRMKERTDKTSSYCRSDWNPEQISFFRYFAKNLKADKVPLKWSLYKKEQDPESKPLKTAEFQSFSYQKKGYQMCNWYVPNGENKWGVSQKLCTQWFNDCLAELKKQGLPKLGPFDKCVEAKAAARDDVASKIVFPEE</sequence>
<gene>
    <name evidence="3" type="ORF">AAL_08316</name>
</gene>
<name>A0A162I2K3_9HYPO</name>
<dbReference type="AlphaFoldDB" id="A0A162I2K3"/>
<proteinExistence type="inferred from homology"/>
<organism evidence="3 4">
    <name type="scientific">Moelleriella libera RCEF 2490</name>
    <dbReference type="NCBI Taxonomy" id="1081109"/>
    <lineage>
        <taxon>Eukaryota</taxon>
        <taxon>Fungi</taxon>
        <taxon>Dikarya</taxon>
        <taxon>Ascomycota</taxon>
        <taxon>Pezizomycotina</taxon>
        <taxon>Sordariomycetes</taxon>
        <taxon>Hypocreomycetidae</taxon>
        <taxon>Hypocreales</taxon>
        <taxon>Clavicipitaceae</taxon>
        <taxon>Moelleriella</taxon>
    </lineage>
</organism>
<evidence type="ECO:0000313" key="4">
    <source>
        <dbReference type="Proteomes" id="UP000078544"/>
    </source>
</evidence>
<dbReference type="InterPro" id="IPR024079">
    <property type="entry name" value="MetalloPept_cat_dom_sf"/>
</dbReference>